<keyword evidence="1" id="KW-0812">Transmembrane</keyword>
<dbReference type="AlphaFoldDB" id="A0A2S6I8Z1"/>
<feature type="transmembrane region" description="Helical" evidence="1">
    <location>
        <begin position="6"/>
        <end position="29"/>
    </location>
</feature>
<accession>A0A2S6I8Z1</accession>
<sequence>MQDISFTYPVWYLALCALAGLAVATVLYFRAPLSAAKPLVAGMAVLRFLGYSLLAALLLAPLLRYVDTDRQEPIVVMAQDVSESVGLETDTLAYTQEWNALRDALAARYRVVEYTFGSQVKENGALRFQDKQTDLDAVLNEIGDVYGTQNLGAVILSTDGIYNQGANPAYRDFSLPAPVYTVGLGDTTRRRDLLVSRVFHNRIAYLDDQFSIQVDVRARNAAEEATQLTVSRITEAGSTVLHTERIAIEGQDFFTTREVILDADRPGVQRYRIAVTAIGNEVTPANNQRDIFVDVLDARQRILILAEAPHPDIGALRQALVTGRNNEVEVAYGQAFTGNVADFDLVILHQLPSVVNRLSPVLEVLRREEVPTLFITGAGIPAPLMNAAQDLLVFSGSRSLLGQVQGNEVTGRIVPNFNAFTLSEELIRAIPTYPPLSAPFGDFSPGPGAQVLLNQRVGRVDTEYPLLVVGESRGRRTGVVVASGLWQWRLYDYLEYGNHERFDELISQLTQYLTVQDDKRRFRVTAAENIFDENEAVQLDAELYNSSYELVNGPEATILVTGPEGREYNYTFSRTTNAYTLDAGTLPVGNYAYRARVSDGGEALISEGRFSVQAVELERYALEADHALLRQLSERYGGDLLFPGQLATIPARLDDSGVAKPVLFETVNTRSILNLKGIFVLLFCLFAAEWGLRRWSGNY</sequence>
<dbReference type="RefSeq" id="WP_104418527.1">
    <property type="nucleotide sequence ID" value="NZ_PTJC01000005.1"/>
</dbReference>
<keyword evidence="3" id="KW-1185">Reference proteome</keyword>
<dbReference type="OrthoDB" id="9763076at2"/>
<evidence type="ECO:0000256" key="1">
    <source>
        <dbReference type="SAM" id="Phobius"/>
    </source>
</evidence>
<evidence type="ECO:0000313" key="2">
    <source>
        <dbReference type="EMBL" id="PPK87948.1"/>
    </source>
</evidence>
<dbReference type="PANTHER" id="PTHR37947:SF1">
    <property type="entry name" value="BLL2462 PROTEIN"/>
    <property type="match status" value="1"/>
</dbReference>
<protein>
    <recommendedName>
        <fullName evidence="4">Glutamine amidotransferase</fullName>
    </recommendedName>
</protein>
<proteinExistence type="predicted"/>
<gene>
    <name evidence="2" type="ORF">CLV84_0907</name>
</gene>
<dbReference type="PANTHER" id="PTHR37947">
    <property type="entry name" value="BLL2462 PROTEIN"/>
    <property type="match status" value="1"/>
</dbReference>
<evidence type="ECO:0000313" key="3">
    <source>
        <dbReference type="Proteomes" id="UP000237662"/>
    </source>
</evidence>
<name>A0A2S6I8Z1_9BACT</name>
<organism evidence="2 3">
    <name type="scientific">Neolewinella xylanilytica</name>
    <dbReference type="NCBI Taxonomy" id="1514080"/>
    <lineage>
        <taxon>Bacteria</taxon>
        <taxon>Pseudomonadati</taxon>
        <taxon>Bacteroidota</taxon>
        <taxon>Saprospiria</taxon>
        <taxon>Saprospirales</taxon>
        <taxon>Lewinellaceae</taxon>
        <taxon>Neolewinella</taxon>
    </lineage>
</organism>
<comment type="caution">
    <text evidence="2">The sequence shown here is derived from an EMBL/GenBank/DDBJ whole genome shotgun (WGS) entry which is preliminary data.</text>
</comment>
<feature type="transmembrane region" description="Helical" evidence="1">
    <location>
        <begin position="41"/>
        <end position="63"/>
    </location>
</feature>
<dbReference type="EMBL" id="PTJC01000005">
    <property type="protein sequence ID" value="PPK87948.1"/>
    <property type="molecule type" value="Genomic_DNA"/>
</dbReference>
<dbReference type="Proteomes" id="UP000237662">
    <property type="component" value="Unassembled WGS sequence"/>
</dbReference>
<evidence type="ECO:0008006" key="4">
    <source>
        <dbReference type="Google" id="ProtNLM"/>
    </source>
</evidence>
<keyword evidence="1" id="KW-1133">Transmembrane helix</keyword>
<reference evidence="2 3" key="1">
    <citation type="submission" date="2018-02" db="EMBL/GenBank/DDBJ databases">
        <title>Genomic Encyclopedia of Archaeal and Bacterial Type Strains, Phase II (KMG-II): from individual species to whole genera.</title>
        <authorList>
            <person name="Goeker M."/>
        </authorList>
    </citation>
    <scope>NUCLEOTIDE SEQUENCE [LARGE SCALE GENOMIC DNA]</scope>
    <source>
        <strain evidence="2 3">DSM 29526</strain>
    </source>
</reference>
<keyword evidence="1" id="KW-0472">Membrane</keyword>